<evidence type="ECO:0000313" key="1">
    <source>
        <dbReference type="EMBL" id="GFS77326.1"/>
    </source>
</evidence>
<sequence length="92" mass="10819">MITFSLAKNILKSVKTIFPNVLKPVVPQIFFERNLGRGVSQNRRQRRRPPGLKRHDGDYVRRGEELLQQFYLNFHPGLNVTIDRNIVHKPIK</sequence>
<dbReference type="GO" id="GO:0003735">
    <property type="term" value="F:structural constituent of ribosome"/>
    <property type="evidence" value="ECO:0007669"/>
    <property type="project" value="InterPro"/>
</dbReference>
<dbReference type="GO" id="GO:0006412">
    <property type="term" value="P:translation"/>
    <property type="evidence" value="ECO:0007669"/>
    <property type="project" value="InterPro"/>
</dbReference>
<protein>
    <submittedName>
        <fullName evidence="1">Uncharacterized protein</fullName>
    </submittedName>
</protein>
<gene>
    <name evidence="1" type="primary">AVEN_247295_1</name>
    <name evidence="1" type="ORF">NPIL_372941</name>
</gene>
<comment type="caution">
    <text evidence="1">The sequence shown here is derived from an EMBL/GenBank/DDBJ whole genome shotgun (WGS) entry which is preliminary data.</text>
</comment>
<name>A0A8X6MTK5_NEPPI</name>
<proteinExistence type="predicted"/>
<dbReference type="Gene3D" id="2.40.50.100">
    <property type="match status" value="1"/>
</dbReference>
<organism evidence="1 2">
    <name type="scientific">Nephila pilipes</name>
    <name type="common">Giant wood spider</name>
    <name type="synonym">Nephila maculata</name>
    <dbReference type="NCBI Taxonomy" id="299642"/>
    <lineage>
        <taxon>Eukaryota</taxon>
        <taxon>Metazoa</taxon>
        <taxon>Ecdysozoa</taxon>
        <taxon>Arthropoda</taxon>
        <taxon>Chelicerata</taxon>
        <taxon>Arachnida</taxon>
        <taxon>Araneae</taxon>
        <taxon>Araneomorphae</taxon>
        <taxon>Entelegynae</taxon>
        <taxon>Araneoidea</taxon>
        <taxon>Nephilidae</taxon>
        <taxon>Nephila</taxon>
    </lineage>
</organism>
<evidence type="ECO:0000313" key="2">
    <source>
        <dbReference type="Proteomes" id="UP000887013"/>
    </source>
</evidence>
<dbReference type="OrthoDB" id="1867012at2759"/>
<accession>A0A8X6MTK5</accession>
<dbReference type="Proteomes" id="UP000887013">
    <property type="component" value="Unassembled WGS sequence"/>
</dbReference>
<dbReference type="SUPFAM" id="SSF110324">
    <property type="entry name" value="Ribosomal L27 protein-like"/>
    <property type="match status" value="1"/>
</dbReference>
<dbReference type="EMBL" id="BMAW01050861">
    <property type="protein sequence ID" value="GFS77326.1"/>
    <property type="molecule type" value="Genomic_DNA"/>
</dbReference>
<dbReference type="AlphaFoldDB" id="A0A8X6MTK5"/>
<reference evidence="1" key="1">
    <citation type="submission" date="2020-08" db="EMBL/GenBank/DDBJ databases">
        <title>Multicomponent nature underlies the extraordinary mechanical properties of spider dragline silk.</title>
        <authorList>
            <person name="Kono N."/>
            <person name="Nakamura H."/>
            <person name="Mori M."/>
            <person name="Yoshida Y."/>
            <person name="Ohtoshi R."/>
            <person name="Malay A.D."/>
            <person name="Moran D.A.P."/>
            <person name="Tomita M."/>
            <person name="Numata K."/>
            <person name="Arakawa K."/>
        </authorList>
    </citation>
    <scope>NUCLEOTIDE SEQUENCE</scope>
</reference>
<keyword evidence="2" id="KW-1185">Reference proteome</keyword>
<dbReference type="Pfam" id="PF01016">
    <property type="entry name" value="Ribosomal_L27"/>
    <property type="match status" value="1"/>
</dbReference>
<dbReference type="InterPro" id="IPR001684">
    <property type="entry name" value="Ribosomal_bL27"/>
</dbReference>
<dbReference type="GO" id="GO:0005840">
    <property type="term" value="C:ribosome"/>
    <property type="evidence" value="ECO:0007669"/>
    <property type="project" value="InterPro"/>
</dbReference>